<organism evidence="6 7">
    <name type="scientific">Drosophila madeirensis</name>
    <name type="common">Fruit fly</name>
    <dbReference type="NCBI Taxonomy" id="30013"/>
    <lineage>
        <taxon>Eukaryota</taxon>
        <taxon>Metazoa</taxon>
        <taxon>Ecdysozoa</taxon>
        <taxon>Arthropoda</taxon>
        <taxon>Hexapoda</taxon>
        <taxon>Insecta</taxon>
        <taxon>Pterygota</taxon>
        <taxon>Neoptera</taxon>
        <taxon>Endopterygota</taxon>
        <taxon>Diptera</taxon>
        <taxon>Brachycera</taxon>
        <taxon>Muscomorpha</taxon>
        <taxon>Ephydroidea</taxon>
        <taxon>Drosophilidae</taxon>
        <taxon>Drosophila</taxon>
        <taxon>Sophophora</taxon>
    </lineage>
</organism>
<dbReference type="GO" id="GO:0008270">
    <property type="term" value="F:zinc ion binding"/>
    <property type="evidence" value="ECO:0007669"/>
    <property type="project" value="UniProtKB-KW"/>
</dbReference>
<dbReference type="InterPro" id="IPR052035">
    <property type="entry name" value="ZnF_BED_domain_contain"/>
</dbReference>
<evidence type="ECO:0000256" key="4">
    <source>
        <dbReference type="ARBA" id="ARBA00022833"/>
    </source>
</evidence>
<dbReference type="PANTHER" id="PTHR46481">
    <property type="entry name" value="ZINC FINGER BED DOMAIN-CONTAINING PROTEIN 4"/>
    <property type="match status" value="1"/>
</dbReference>
<comment type="subcellular location">
    <subcellularLocation>
        <location evidence="1">Nucleus</location>
    </subcellularLocation>
</comment>
<dbReference type="InterPro" id="IPR012337">
    <property type="entry name" value="RNaseH-like_sf"/>
</dbReference>
<evidence type="ECO:0000313" key="6">
    <source>
        <dbReference type="EMBL" id="BFG00109.1"/>
    </source>
</evidence>
<sequence length="289" mass="32630">MSRKKHNIQRNFFDCVLERNGSVCKICRRVFKGNYLTNLKRHLIEEHKSQYESELRGLERSEPVEKKKKVSVTFGSNEVKDACVQLVTTEKMPFALLDTEPFKKLTCQIFSGLNMGPITSRNIMEHVAEKYKTVKASIIKAMTHKLISLKLDIASRHSRGILGVNAQYYEDNSIKVVTLAIIELNKKHTGANLSAEIESTFIEDFSLTKSQIYSVTSDNGGNIIKSIEILNEDSDDSADDDEEELETQVNVCSMASVKCAAHTQLVQVMLFLRRLASWLKLCGHQPTGL</sequence>
<keyword evidence="5" id="KW-0539">Nucleus</keyword>
<dbReference type="AlphaFoldDB" id="A0AAU9FWE3"/>
<accession>A0AAU9FWE3</accession>
<proteinExistence type="predicted"/>
<evidence type="ECO:0000256" key="2">
    <source>
        <dbReference type="ARBA" id="ARBA00022723"/>
    </source>
</evidence>
<keyword evidence="7" id="KW-1185">Reference proteome</keyword>
<dbReference type="EMBL" id="AP029266">
    <property type="protein sequence ID" value="BFG00109.1"/>
    <property type="molecule type" value="Genomic_DNA"/>
</dbReference>
<evidence type="ECO:0008006" key="8">
    <source>
        <dbReference type="Google" id="ProtNLM"/>
    </source>
</evidence>
<protein>
    <recommendedName>
        <fullName evidence="8">BED-type domain-containing protein</fullName>
    </recommendedName>
</protein>
<keyword evidence="2" id="KW-0479">Metal-binding</keyword>
<evidence type="ECO:0000256" key="1">
    <source>
        <dbReference type="ARBA" id="ARBA00004123"/>
    </source>
</evidence>
<dbReference type="SUPFAM" id="SSF53098">
    <property type="entry name" value="Ribonuclease H-like"/>
    <property type="match status" value="1"/>
</dbReference>
<dbReference type="PANTHER" id="PTHR46481:SF10">
    <property type="entry name" value="ZINC FINGER BED DOMAIN-CONTAINING PROTEIN 39"/>
    <property type="match status" value="1"/>
</dbReference>
<evidence type="ECO:0000256" key="5">
    <source>
        <dbReference type="ARBA" id="ARBA00023242"/>
    </source>
</evidence>
<name>A0AAU9FWE3_DROMD</name>
<keyword evidence="3" id="KW-0863">Zinc-finger</keyword>
<gene>
    <name evidence="6" type="ORF">DMAD_00182</name>
</gene>
<dbReference type="Proteomes" id="UP001500889">
    <property type="component" value="Chromosome A"/>
</dbReference>
<dbReference type="GO" id="GO:0005634">
    <property type="term" value="C:nucleus"/>
    <property type="evidence" value="ECO:0007669"/>
    <property type="project" value="UniProtKB-SubCell"/>
</dbReference>
<keyword evidence="4" id="KW-0862">Zinc</keyword>
<reference evidence="6 7" key="1">
    <citation type="submission" date="2024-02" db="EMBL/GenBank/DDBJ databases">
        <title>A chromosome-level genome assembly of Drosophila madeirensis, a fruit fly species endemic to Madeira island.</title>
        <authorList>
            <person name="Tomihara K."/>
            <person name="Llopart A."/>
            <person name="Yamamoto D."/>
        </authorList>
    </citation>
    <scope>NUCLEOTIDE SEQUENCE [LARGE SCALE GENOMIC DNA]</scope>
    <source>
        <strain evidence="6 7">RF1</strain>
    </source>
</reference>
<evidence type="ECO:0000313" key="7">
    <source>
        <dbReference type="Proteomes" id="UP001500889"/>
    </source>
</evidence>
<evidence type="ECO:0000256" key="3">
    <source>
        <dbReference type="ARBA" id="ARBA00022771"/>
    </source>
</evidence>